<evidence type="ECO:0000256" key="1">
    <source>
        <dbReference type="ARBA" id="ARBA00006643"/>
    </source>
</evidence>
<dbReference type="InterPro" id="IPR002885">
    <property type="entry name" value="PPR_rpt"/>
</dbReference>
<dbReference type="Pfam" id="PF14432">
    <property type="entry name" value="DYW_deaminase"/>
    <property type="match status" value="1"/>
</dbReference>
<dbReference type="InterPro" id="IPR032867">
    <property type="entry name" value="DYW_dom"/>
</dbReference>
<evidence type="ECO:0000313" key="5">
    <source>
        <dbReference type="Proteomes" id="UP000824890"/>
    </source>
</evidence>
<organism evidence="4 5">
    <name type="scientific">Brassica napus</name>
    <name type="common">Rape</name>
    <dbReference type="NCBI Taxonomy" id="3708"/>
    <lineage>
        <taxon>Eukaryota</taxon>
        <taxon>Viridiplantae</taxon>
        <taxon>Streptophyta</taxon>
        <taxon>Embryophyta</taxon>
        <taxon>Tracheophyta</taxon>
        <taxon>Spermatophyta</taxon>
        <taxon>Magnoliopsida</taxon>
        <taxon>eudicotyledons</taxon>
        <taxon>Gunneridae</taxon>
        <taxon>Pentapetalae</taxon>
        <taxon>rosids</taxon>
        <taxon>malvids</taxon>
        <taxon>Brassicales</taxon>
        <taxon>Brassicaceae</taxon>
        <taxon>Brassiceae</taxon>
        <taxon>Brassica</taxon>
    </lineage>
</organism>
<evidence type="ECO:0000313" key="4">
    <source>
        <dbReference type="EMBL" id="KAH0875274.1"/>
    </source>
</evidence>
<reference evidence="4 5" key="1">
    <citation type="submission" date="2021-05" db="EMBL/GenBank/DDBJ databases">
        <title>Genome Assembly of Synthetic Allotetraploid Brassica napus Reveals Homoeologous Exchanges between Subgenomes.</title>
        <authorList>
            <person name="Davis J.T."/>
        </authorList>
    </citation>
    <scope>NUCLEOTIDE SEQUENCE [LARGE SCALE GENOMIC DNA]</scope>
    <source>
        <strain evidence="5">cv. Da-Ae</strain>
        <tissue evidence="4">Seedling</tissue>
    </source>
</reference>
<dbReference type="InterPro" id="IPR011990">
    <property type="entry name" value="TPR-like_helical_dom_sf"/>
</dbReference>
<sequence>TSLTSVMVLLWCGKIKLSKPYLALATQTGSCWFSSRGALSHHHHHHSLISNGITKTITRPKQHLTWHTWTQNPILGQHRIIIGHDVFIEKFDGLAKLYDRPEALEIANNGYGDEAISFFTRFKREGNKLDGEIFKEIFSAYALTGDVKKGLIQFEAMQKDYGIKPSMEHYNNVTKMLATSGHLDEALSFIEKMPVEPSVDVCAELVEKLDDTRLDKVSSAGLVANNKRYRYFTSRNGYDLRDARESAVTNARNGLCSTREWRNERVEKENKQEWTFGYKEEVAVVKKLLDSRPRSSVTVISNFRICQDSHDALKLMSEITGRQLIKRDSKKFHQFGKGICSCKLVS</sequence>
<comment type="caution">
    <text evidence="4">The sequence shown here is derived from an EMBL/GenBank/DDBJ whole genome shotgun (WGS) entry which is preliminary data.</text>
</comment>
<keyword evidence="2" id="KW-0677">Repeat</keyword>
<accession>A0ABQ7Z569</accession>
<dbReference type="Gene3D" id="1.25.40.10">
    <property type="entry name" value="Tetratricopeptide repeat domain"/>
    <property type="match status" value="1"/>
</dbReference>
<dbReference type="Proteomes" id="UP000824890">
    <property type="component" value="Unassembled WGS sequence"/>
</dbReference>
<proteinExistence type="inferred from homology"/>
<name>A0ABQ7Z569_BRANA</name>
<evidence type="ECO:0000259" key="3">
    <source>
        <dbReference type="Pfam" id="PF14432"/>
    </source>
</evidence>
<gene>
    <name evidence="4" type="ORF">HID58_072636</name>
</gene>
<dbReference type="EMBL" id="JAGKQM010000016">
    <property type="protein sequence ID" value="KAH0875274.1"/>
    <property type="molecule type" value="Genomic_DNA"/>
</dbReference>
<feature type="non-terminal residue" evidence="4">
    <location>
        <position position="1"/>
    </location>
</feature>
<dbReference type="PANTHER" id="PTHR47926:SF388">
    <property type="entry name" value="DYW DOMAIN-CONTAINING PROTEIN"/>
    <property type="match status" value="1"/>
</dbReference>
<comment type="similarity">
    <text evidence="1">Belongs to the PPR family. PCMP-H subfamily.</text>
</comment>
<dbReference type="InterPro" id="IPR046960">
    <property type="entry name" value="PPR_At4g14850-like_plant"/>
</dbReference>
<feature type="domain" description="DYW" evidence="3">
    <location>
        <begin position="260"/>
        <end position="343"/>
    </location>
</feature>
<evidence type="ECO:0000256" key="2">
    <source>
        <dbReference type="ARBA" id="ARBA00022737"/>
    </source>
</evidence>
<dbReference type="PANTHER" id="PTHR47926">
    <property type="entry name" value="PENTATRICOPEPTIDE REPEAT-CONTAINING PROTEIN"/>
    <property type="match status" value="1"/>
</dbReference>
<protein>
    <recommendedName>
        <fullName evidence="3">DYW domain-containing protein</fullName>
    </recommendedName>
</protein>
<keyword evidence="5" id="KW-1185">Reference proteome</keyword>
<dbReference type="Pfam" id="PF01535">
    <property type="entry name" value="PPR"/>
    <property type="match status" value="1"/>
</dbReference>